<evidence type="ECO:0000256" key="1">
    <source>
        <dbReference type="SAM" id="MobiDB-lite"/>
    </source>
</evidence>
<dbReference type="Pfam" id="PF23086">
    <property type="entry name" value="Tudor_Coilin"/>
    <property type="match status" value="1"/>
</dbReference>
<dbReference type="Proteomes" id="UP000231279">
    <property type="component" value="Unassembled WGS sequence"/>
</dbReference>
<dbReference type="InterPro" id="IPR056398">
    <property type="entry name" value="Tudor_Coilin"/>
</dbReference>
<organism evidence="4 5">
    <name type="scientific">Handroanthus impetiginosus</name>
    <dbReference type="NCBI Taxonomy" id="429701"/>
    <lineage>
        <taxon>Eukaryota</taxon>
        <taxon>Viridiplantae</taxon>
        <taxon>Streptophyta</taxon>
        <taxon>Embryophyta</taxon>
        <taxon>Tracheophyta</taxon>
        <taxon>Spermatophyta</taxon>
        <taxon>Magnoliopsida</taxon>
        <taxon>eudicotyledons</taxon>
        <taxon>Gunneridae</taxon>
        <taxon>Pentapetalae</taxon>
        <taxon>asterids</taxon>
        <taxon>lamiids</taxon>
        <taxon>Lamiales</taxon>
        <taxon>Bignoniaceae</taxon>
        <taxon>Crescentiina</taxon>
        <taxon>Tabebuia alliance</taxon>
        <taxon>Handroanthus</taxon>
    </lineage>
</organism>
<feature type="region of interest" description="Disordered" evidence="1">
    <location>
        <begin position="235"/>
        <end position="263"/>
    </location>
</feature>
<dbReference type="InterPro" id="IPR024822">
    <property type="entry name" value="Coilin"/>
</dbReference>
<name>A0A2G9HZK7_9LAMI</name>
<feature type="domain" description="Coilin N-terminal" evidence="2">
    <location>
        <begin position="6"/>
        <end position="191"/>
    </location>
</feature>
<evidence type="ECO:0000259" key="3">
    <source>
        <dbReference type="Pfam" id="PF23086"/>
    </source>
</evidence>
<feature type="compositionally biased region" description="Polar residues" evidence="1">
    <location>
        <begin position="628"/>
        <end position="648"/>
    </location>
</feature>
<dbReference type="GO" id="GO:0030619">
    <property type="term" value="F:U1 snRNA binding"/>
    <property type="evidence" value="ECO:0007669"/>
    <property type="project" value="TreeGrafter"/>
</dbReference>
<feature type="region of interest" description="Disordered" evidence="1">
    <location>
        <begin position="666"/>
        <end position="785"/>
    </location>
</feature>
<accession>A0A2G9HZK7</accession>
<feature type="compositionally biased region" description="Basic and acidic residues" evidence="1">
    <location>
        <begin position="154"/>
        <end position="168"/>
    </location>
</feature>
<feature type="region of interest" description="Disordered" evidence="1">
    <location>
        <begin position="625"/>
        <end position="652"/>
    </location>
</feature>
<protein>
    <submittedName>
        <fullName evidence="4">Uncharacterized protein</fullName>
    </submittedName>
</protein>
<feature type="compositionally biased region" description="Basic and acidic residues" evidence="1">
    <location>
        <begin position="314"/>
        <end position="325"/>
    </location>
</feature>
<evidence type="ECO:0000313" key="5">
    <source>
        <dbReference type="Proteomes" id="UP000231279"/>
    </source>
</evidence>
<sequence>MEESKRIRLVFKDDDILSEAQKADGLNRSWVLLKPQQHDTVSDVASHLLHAFHLQESCPHGLLLSISGFVLPPFESTRILKDDEIIRIRKRRDILAIAGNDAAKEIQNLKALEKQPVNSGVLLLANEEFEKENGGYESDDLEEESGEHDEVVVLEDKENPKDGNADPKNRKRKAAEKLQGSKKKKHRSQATGNVANEIHTEIVDAEDHVENNEGNAKLSDNSPATGIKRNIEVQENSKQTEDAMVAPKQTKKVPSRSARRKYAKRRWLREMAKIQKQNATCESEGLRNWKEDHAKAEQKKVDGQLKGLQKWKKQRADTERNEVDGQPKGLLHWKLCLDNNQPVKGKKRQRRNQNDLILKHPNQNGDLHELQNQNGDGHEQAAQNGDGLEKPNQKEVDVHEQPVQNVAGVQEHPNQTCDASEQLNQEIDEENEVVPVVIRPGHIRFEPLGKDAEQTVQQNHVPSGIIEWNGITSKKKGQQWGKENRSSTPRNEYKHSDKQYSEILSSEKEKQPDQGVDFDKLPPLTSVPKEGDLIAYRILELSSSWTPELSAYRVGKVCWYDAKSNKTMLVPVPEYPIVSEKGDADESAPLDNSLYKEDGSLEVDFSSLIDVRIFNNGSLEVSEGSKVDLSTSEVLPSSSDKQTITPTPETGGIDIWEQLSEALSAKKEQLSTKNGWGETPKKVQQSQENSWREGAKKVQPSPESSWGKTVQKVQPSPEGRWGKSAQKVQPSSGNGWGKNAQKVQPSSQDKSWGKQNSGGKSWSYKALRGSALGPTMAILRSKNDI</sequence>
<gene>
    <name evidence="4" type="ORF">CDL12_04337</name>
</gene>
<dbReference type="EMBL" id="NKXS01000659">
    <property type="protein sequence ID" value="PIN22948.1"/>
    <property type="molecule type" value="Genomic_DNA"/>
</dbReference>
<reference evidence="5" key="1">
    <citation type="journal article" date="2018" name="Gigascience">
        <title>Genome assembly of the Pink Ipe (Handroanthus impetiginosus, Bignoniaceae), a highly valued, ecologically keystone Neotropical timber forest tree.</title>
        <authorList>
            <person name="Silva-Junior O.B."/>
            <person name="Grattapaglia D."/>
            <person name="Novaes E."/>
            <person name="Collevatti R.G."/>
        </authorList>
    </citation>
    <scope>NUCLEOTIDE SEQUENCE [LARGE SCALE GENOMIC DNA]</scope>
    <source>
        <strain evidence="5">cv. UFG-1</strain>
    </source>
</reference>
<dbReference type="STRING" id="429701.A0A2G9HZK7"/>
<feature type="region of interest" description="Disordered" evidence="1">
    <location>
        <begin position="358"/>
        <end position="394"/>
    </location>
</feature>
<dbReference type="PANTHER" id="PTHR15197">
    <property type="entry name" value="COILIN P80"/>
    <property type="match status" value="1"/>
</dbReference>
<feature type="compositionally biased region" description="Basic and acidic residues" evidence="1">
    <location>
        <begin position="294"/>
        <end position="303"/>
    </location>
</feature>
<dbReference type="AlphaFoldDB" id="A0A2G9HZK7"/>
<feature type="compositionally biased region" description="Polar residues" evidence="1">
    <location>
        <begin position="741"/>
        <end position="760"/>
    </location>
</feature>
<dbReference type="OrthoDB" id="74813at2759"/>
<feature type="compositionally biased region" description="Polar residues" evidence="1">
    <location>
        <begin position="361"/>
        <end position="375"/>
    </location>
</feature>
<feature type="region of interest" description="Disordered" evidence="1">
    <location>
        <begin position="294"/>
        <end position="326"/>
    </location>
</feature>
<comment type="caution">
    <text evidence="4">The sequence shown here is derived from an EMBL/GenBank/DDBJ whole genome shotgun (WGS) entry which is preliminary data.</text>
</comment>
<dbReference type="GO" id="GO:0015030">
    <property type="term" value="C:Cajal body"/>
    <property type="evidence" value="ECO:0007669"/>
    <property type="project" value="TreeGrafter"/>
</dbReference>
<dbReference type="GO" id="GO:0030620">
    <property type="term" value="F:U2 snRNA binding"/>
    <property type="evidence" value="ECO:0007669"/>
    <property type="project" value="TreeGrafter"/>
</dbReference>
<dbReference type="GO" id="GO:0000387">
    <property type="term" value="P:spliceosomal snRNP assembly"/>
    <property type="evidence" value="ECO:0007669"/>
    <property type="project" value="TreeGrafter"/>
</dbReference>
<evidence type="ECO:0000313" key="4">
    <source>
        <dbReference type="EMBL" id="PIN22948.1"/>
    </source>
</evidence>
<proteinExistence type="predicted"/>
<feature type="compositionally biased region" description="Polar residues" evidence="1">
    <location>
        <begin position="701"/>
        <end position="714"/>
    </location>
</feature>
<feature type="domain" description="Coilin tudor" evidence="3">
    <location>
        <begin position="515"/>
        <end position="616"/>
    </location>
</feature>
<feature type="region of interest" description="Disordered" evidence="1">
    <location>
        <begin position="474"/>
        <end position="497"/>
    </location>
</feature>
<dbReference type="InterPro" id="IPR031722">
    <property type="entry name" value="Coilin_N"/>
</dbReference>
<dbReference type="Pfam" id="PF15862">
    <property type="entry name" value="Coilin_N"/>
    <property type="match status" value="1"/>
</dbReference>
<evidence type="ECO:0000259" key="2">
    <source>
        <dbReference type="Pfam" id="PF15862"/>
    </source>
</evidence>
<keyword evidence="5" id="KW-1185">Reference proteome</keyword>
<dbReference type="PANTHER" id="PTHR15197:SF0">
    <property type="entry name" value="COILIN"/>
    <property type="match status" value="1"/>
</dbReference>
<feature type="compositionally biased region" description="Basic residues" evidence="1">
    <location>
        <begin position="249"/>
        <end position="263"/>
    </location>
</feature>
<feature type="compositionally biased region" description="Basic residues" evidence="1">
    <location>
        <begin position="169"/>
        <end position="188"/>
    </location>
</feature>
<feature type="region of interest" description="Disordered" evidence="1">
    <location>
        <begin position="154"/>
        <end position="198"/>
    </location>
</feature>